<dbReference type="RefSeq" id="WP_207348474.1">
    <property type="nucleotide sequence ID" value="NZ_CP076456.1"/>
</dbReference>
<gene>
    <name evidence="1" type="ORF">KG104_02245</name>
</gene>
<evidence type="ECO:0008006" key="3">
    <source>
        <dbReference type="Google" id="ProtNLM"/>
    </source>
</evidence>
<keyword evidence="2" id="KW-1185">Reference proteome</keyword>
<reference evidence="1" key="1">
    <citation type="submission" date="2021-06" db="EMBL/GenBank/DDBJ databases">
        <title>Novel species in genus Arthrobacter.</title>
        <authorList>
            <person name="Zhang G."/>
        </authorList>
    </citation>
    <scope>NUCLEOTIDE SEQUENCE</scope>
    <source>
        <strain evidence="1">Zg-ZUI122</strain>
    </source>
</reference>
<dbReference type="EMBL" id="CP076456">
    <property type="protein sequence ID" value="QWQ36654.1"/>
    <property type="molecule type" value="Genomic_DNA"/>
</dbReference>
<protein>
    <recommendedName>
        <fullName evidence="3">Activator of Hsp90 ATPase homolog 1-like protein</fullName>
    </recommendedName>
</protein>
<evidence type="ECO:0000313" key="2">
    <source>
        <dbReference type="Proteomes" id="UP000680588"/>
    </source>
</evidence>
<dbReference type="SUPFAM" id="SSF55961">
    <property type="entry name" value="Bet v1-like"/>
    <property type="match status" value="1"/>
</dbReference>
<dbReference type="Gene3D" id="3.30.530.20">
    <property type="match status" value="1"/>
</dbReference>
<sequence>MNSSLFSHAEQPEPAKETISVPDIVVERRVPRELHEAFNGFTEYVHLWWPEEHTQFGEGTHPEFESDALTETGPAGESAVWATVAKRVQDSQLLLGWMGRHSPQTPTSVQISFSSADGTSTLVTLTHSGFNMVADPVKTQDEFSVFWPQVLDRYARFMGAR</sequence>
<dbReference type="Proteomes" id="UP000680588">
    <property type="component" value="Chromosome"/>
</dbReference>
<proteinExistence type="predicted"/>
<organism evidence="1 2">
    <name type="scientific">Arthrobacter sunyaminii</name>
    <dbReference type="NCBI Taxonomy" id="2816859"/>
    <lineage>
        <taxon>Bacteria</taxon>
        <taxon>Bacillati</taxon>
        <taxon>Actinomycetota</taxon>
        <taxon>Actinomycetes</taxon>
        <taxon>Micrococcales</taxon>
        <taxon>Micrococcaceae</taxon>
        <taxon>Arthrobacter</taxon>
    </lineage>
</organism>
<dbReference type="KEGG" id="asun:KG104_02245"/>
<accession>A0A975XL17</accession>
<evidence type="ECO:0000313" key="1">
    <source>
        <dbReference type="EMBL" id="QWQ36654.1"/>
    </source>
</evidence>
<name>A0A975XL17_9MICC</name>
<dbReference type="InterPro" id="IPR023393">
    <property type="entry name" value="START-like_dom_sf"/>
</dbReference>
<dbReference type="AlphaFoldDB" id="A0A975XL17"/>